<dbReference type="Proteomes" id="UP000298416">
    <property type="component" value="Unassembled WGS sequence"/>
</dbReference>
<feature type="compositionally biased region" description="Low complexity" evidence="2">
    <location>
        <begin position="1920"/>
        <end position="1959"/>
    </location>
</feature>
<dbReference type="PANTHER" id="PTHR46774">
    <property type="entry name" value="CHROMATIN MODIFICATION-RELATED PROTEIN EAF1 A-RELATED"/>
    <property type="match status" value="1"/>
</dbReference>
<sequence>MAPASLVMIMVKGIKFGVSGSAMCHMTFSAHVRIVNAEVDSMGGVVEGGVGIAIKSSPHKVAIEKVQVELRQECGVRAERKRELEFLEKGGNPLEYDFGTVASVSVQSTSVTDQHPDQFVTSEAKGSLAFTASPRRDSVESCGRPGTTLCDPNSADNLLLFEAENEFSEGGRSRRSSVKQSDQSFQMDVGLKTQEQGDSATFALPRKAYKRRNRSWPNRDGARLSSTSTDVNPAQGLHETPLPFRHVSKDVEVLSSDENNQNIMSNLKSKPTSPRNDILPKAVATDCQAIGLDELRPSKSTKDQVQGVSLDTASDVIASENLLNGQLNQQSLLVVADTRKQIDSNEPQAIKTVEMASAAIVCQPSSTTLKVENQSSSCQTNGFSRKIGDDTITDIHHNDASHGLKVLDSETSCMPTSLSFDRNNDSEMCNVVGNLDSHGNPKNQYPQDGTTVPGSDQFGKETNDTEVNNSYAFTNNESASARHSKPDKDSLLTPNELDQVESSLQDKVKDQGTSEGMVGPDTSQLESGVKPTVLLVDSSGQPKESHQDTFDPSKSELPDLAFSNRVSTISTEAQTSPGSDSKLASSVDEDSVLKEAKIIEAKRKRIAELSVVTSPVEISQKCHWDYVLEEMTWLANDFAQERIWKLAAASQISYQVAVVSRLRKQESRSGLDAKRVAHTLAKAVMEFWHSIESQAHETSKEQEQHCRKNGALSIRAYAVSFLKCNKPDVFYNQAEVPVTPDRISDSGVDLSWDDSLTEENLFYTVAPGAVEAYRMTSDSHLAQYERIGSSAQEEVETFACDAAAGKSYSISAYFDSHYNEYDEDEGETNIYSMPMAFESTKSSRYGQKKRRHVVQAYGARPYELDSDLLPMQSSETRLKAPQFAILAKRPGSNINVSIPTKRMRTASRRVISPFGVGASGCIQVPNKTDASSCDTNSFQDDQTTVRGGFAIPNSLEVDSAGESEKQLPSDFAEVSTKPKKKKNAKHLNSTYEQRWPIDSSFQNEQFYRDIYQMRTEINPPDSNGNNGLLGQHIAKKPKLMRQSQDNTFDSIPPSALSVPSPVGSQISNMSNQNQFIRMLSGRDRGRKPKSLKMPSGQSGSGSSWSLFEDQALVVLAHDLGPNWELVSDAFNSTLHFKCIFRKAKECKDRHISLMDRGFGDGADSADDSGSLQPYTSTLPGIPKGSARQLFQRLQGPMEEETLKSHFEKIVVIGQKQLYRKTQDPKQFQRPHTSHTIGLSQVCPNNQNGGTVLTPLDLCDANLSGPDVVPLGYQGALSSGLGIPNQATATQTLPASGATAALQGASHMTGNNLSSSPGPVNTPTRDARFGLPRSGSLPAEEHQRMHLYNQMITGRNIPQSSISAPGAVPGPDRGARMLSSGNGMGMMSGANRNMPIARPAVQGIPSSSMVSSGNAVSPGLSSGNMHTGVGAGQGSSIVRPSEASSIQRPGLSQDPQRQMMASDLQTSGNSQGVSHVGGLSSSFTNPTTSPPVPSHPLLHQPPHPISPQQPQVLSPHQSHFQGPANHAPNNQQQAYAYRLAKERQLQHRFLQQQHQQPQLPQQFAASNSVMSQAQLPVSASPMLNSPQVQPQTSSPTVPLSPSTPVPSMNTMPQHLQKPQMPTQGVSRNAQSGGSGLNNQTGKQRARQPHQLSQANRQHPQQRQQLQAQQQAKVKGAGRGMQQNISTDVLPNGASTIPGNQCLEKAEPVTSSTQSQGLSTVSAQNAVQPARQYMASQSNQALPQQKMYSGQPMPHPDNSSQSHGPSASPSVSSAPQQSSSSVAVAGPNNQTPSHQKFLNQNQPALQRLGLPNRQIMPNPLSKPHGRYSIVSHHPASGSAGTDAMTTSPQVSNIGSNAVPVVSQPSSHKWHASEPLVDSNSLNSPQSLVSIPSNSSDPVPQEAQGLGPRPPSRLPIARHDTNAQRQQLQQSLQAPSPAPQPQHHQQPMQPLHSQQQAQLLQAGSGNMYGRSSDTRLE</sequence>
<feature type="region of interest" description="Disordered" evidence="2">
    <location>
        <begin position="432"/>
        <end position="465"/>
    </location>
</feature>
<evidence type="ECO:0000313" key="5">
    <source>
        <dbReference type="EMBL" id="KAG6414661.1"/>
    </source>
</evidence>
<keyword evidence="6" id="KW-1185">Reference proteome</keyword>
<dbReference type="InterPro" id="IPR014012">
    <property type="entry name" value="HSA_dom"/>
</dbReference>
<feature type="compositionally biased region" description="Low complexity" evidence="2">
    <location>
        <begin position="1757"/>
        <end position="1782"/>
    </location>
</feature>
<dbReference type="Pfam" id="PF07529">
    <property type="entry name" value="HSA"/>
    <property type="match status" value="1"/>
</dbReference>
<feature type="domain" description="Myb-like" evidence="3">
    <location>
        <begin position="1102"/>
        <end position="1154"/>
    </location>
</feature>
<evidence type="ECO:0000313" key="6">
    <source>
        <dbReference type="Proteomes" id="UP000298416"/>
    </source>
</evidence>
<dbReference type="EMBL" id="PNBA02000008">
    <property type="protein sequence ID" value="KAG6414661.1"/>
    <property type="molecule type" value="Genomic_DNA"/>
</dbReference>
<proteinExistence type="predicted"/>
<evidence type="ECO:0000256" key="2">
    <source>
        <dbReference type="SAM" id="MobiDB-lite"/>
    </source>
</evidence>
<gene>
    <name evidence="5" type="ORF">SASPL_122034</name>
</gene>
<feature type="region of interest" description="Disordered" evidence="2">
    <location>
        <begin position="1403"/>
        <end position="1527"/>
    </location>
</feature>
<dbReference type="GO" id="GO:0006325">
    <property type="term" value="P:chromatin organization"/>
    <property type="evidence" value="ECO:0007669"/>
    <property type="project" value="UniProtKB-KW"/>
</dbReference>
<feature type="region of interest" description="Disordered" evidence="2">
    <location>
        <begin position="502"/>
        <end position="558"/>
    </location>
</feature>
<keyword evidence="1" id="KW-0156">Chromatin regulator</keyword>
<feature type="region of interest" description="Disordered" evidence="2">
    <location>
        <begin position="474"/>
        <end position="493"/>
    </location>
</feature>
<name>A0A8X8XNJ2_SALSN</name>
<feature type="region of interest" description="Disordered" evidence="2">
    <location>
        <begin position="1039"/>
        <end position="1067"/>
    </location>
</feature>
<feature type="compositionally biased region" description="Polar residues" evidence="2">
    <location>
        <begin position="1618"/>
        <end position="1641"/>
    </location>
</feature>
<feature type="compositionally biased region" description="Basic and acidic residues" evidence="2">
    <location>
        <begin position="543"/>
        <end position="557"/>
    </location>
</feature>
<feature type="compositionally biased region" description="Polar residues" evidence="2">
    <location>
        <begin position="1510"/>
        <end position="1519"/>
    </location>
</feature>
<feature type="compositionally biased region" description="Low complexity" evidence="2">
    <location>
        <begin position="1588"/>
        <end position="1606"/>
    </location>
</feature>
<comment type="caution">
    <text evidence="5">The sequence shown here is derived from an EMBL/GenBank/DDBJ whole genome shotgun (WGS) entry which is preliminary data.</text>
</comment>
<feature type="region of interest" description="Disordered" evidence="2">
    <location>
        <begin position="1810"/>
        <end position="1974"/>
    </location>
</feature>
<feature type="compositionally biased region" description="Polar residues" evidence="2">
    <location>
        <begin position="1841"/>
        <end position="1853"/>
    </location>
</feature>
<accession>A0A8X8XNJ2</accession>
<feature type="compositionally biased region" description="Low complexity" evidence="2">
    <location>
        <begin position="1546"/>
        <end position="1562"/>
    </location>
</feature>
<dbReference type="PROSITE" id="PS50090">
    <property type="entry name" value="MYB_LIKE"/>
    <property type="match status" value="1"/>
</dbReference>
<dbReference type="InterPro" id="IPR044798">
    <property type="entry name" value="EAF1A/B"/>
</dbReference>
<reference evidence="5" key="2">
    <citation type="submission" date="2020-08" db="EMBL/GenBank/DDBJ databases">
        <title>Plant Genome Project.</title>
        <authorList>
            <person name="Zhang R.-G."/>
        </authorList>
    </citation>
    <scope>NUCLEOTIDE SEQUENCE</scope>
    <source>
        <strain evidence="5">Huo1</strain>
        <tissue evidence="5">Leaf</tissue>
    </source>
</reference>
<feature type="region of interest" description="Disordered" evidence="2">
    <location>
        <begin position="166"/>
        <end position="185"/>
    </location>
</feature>
<feature type="compositionally biased region" description="Polar residues" evidence="2">
    <location>
        <begin position="1462"/>
        <end position="1472"/>
    </location>
</feature>
<evidence type="ECO:0000259" key="3">
    <source>
        <dbReference type="PROSITE" id="PS50090"/>
    </source>
</evidence>
<protein>
    <recommendedName>
        <fullName evidence="7">E1A-binding protein p400</fullName>
    </recommendedName>
</protein>
<feature type="compositionally biased region" description="Low complexity" evidence="2">
    <location>
        <begin position="1405"/>
        <end position="1416"/>
    </location>
</feature>
<dbReference type="GO" id="GO:0035267">
    <property type="term" value="C:NuA4 histone acetyltransferase complex"/>
    <property type="evidence" value="ECO:0007669"/>
    <property type="project" value="InterPro"/>
</dbReference>
<dbReference type="SMART" id="SM00573">
    <property type="entry name" value="HSA"/>
    <property type="match status" value="1"/>
</dbReference>
<feature type="compositionally biased region" description="Polar residues" evidence="2">
    <location>
        <begin position="1785"/>
        <end position="1794"/>
    </location>
</feature>
<feature type="compositionally biased region" description="Polar residues" evidence="2">
    <location>
        <begin position="1679"/>
        <end position="1697"/>
    </location>
</feature>
<feature type="compositionally biased region" description="Polar residues" evidence="2">
    <location>
        <begin position="1875"/>
        <end position="1895"/>
    </location>
</feature>
<feature type="domain" description="HSA" evidence="4">
    <location>
        <begin position="611"/>
        <end position="686"/>
    </location>
</feature>
<evidence type="ECO:0000259" key="4">
    <source>
        <dbReference type="PROSITE" id="PS51204"/>
    </source>
</evidence>
<feature type="compositionally biased region" description="Pro residues" evidence="2">
    <location>
        <begin position="1487"/>
        <end position="1506"/>
    </location>
</feature>
<feature type="region of interest" description="Disordered" evidence="2">
    <location>
        <begin position="1082"/>
        <end position="1102"/>
    </location>
</feature>
<feature type="region of interest" description="Disordered" evidence="2">
    <location>
        <begin position="1163"/>
        <end position="1183"/>
    </location>
</feature>
<reference evidence="5" key="1">
    <citation type="submission" date="2018-01" db="EMBL/GenBank/DDBJ databases">
        <authorList>
            <person name="Mao J.F."/>
        </authorList>
    </citation>
    <scope>NUCLEOTIDE SEQUENCE</scope>
    <source>
        <strain evidence="5">Huo1</strain>
        <tissue evidence="5">Leaf</tissue>
    </source>
</reference>
<feature type="region of interest" description="Disordered" evidence="2">
    <location>
        <begin position="1744"/>
        <end position="1794"/>
    </location>
</feature>
<feature type="region of interest" description="Disordered" evidence="2">
    <location>
        <begin position="958"/>
        <end position="987"/>
    </location>
</feature>
<dbReference type="InterPro" id="IPR001005">
    <property type="entry name" value="SANT/Myb"/>
</dbReference>
<evidence type="ECO:0008006" key="7">
    <source>
        <dbReference type="Google" id="ProtNLM"/>
    </source>
</evidence>
<feature type="compositionally biased region" description="Polar residues" evidence="2">
    <location>
        <begin position="440"/>
        <end position="454"/>
    </location>
</feature>
<dbReference type="PANTHER" id="PTHR46774:SF3">
    <property type="entry name" value="CHROMATIN MODIFICATION-RELATED PROTEIN EAF1 A-RELATED"/>
    <property type="match status" value="1"/>
</dbReference>
<feature type="region of interest" description="Disordered" evidence="2">
    <location>
        <begin position="210"/>
        <end position="240"/>
    </location>
</feature>
<feature type="region of interest" description="Disordered" evidence="2">
    <location>
        <begin position="1546"/>
        <end position="1566"/>
    </location>
</feature>
<feature type="region of interest" description="Disordered" evidence="2">
    <location>
        <begin position="1579"/>
        <end position="1698"/>
    </location>
</feature>
<feature type="compositionally biased region" description="Polar residues" evidence="2">
    <location>
        <begin position="1433"/>
        <end position="1446"/>
    </location>
</feature>
<organism evidence="5">
    <name type="scientific">Salvia splendens</name>
    <name type="common">Scarlet sage</name>
    <dbReference type="NCBI Taxonomy" id="180675"/>
    <lineage>
        <taxon>Eukaryota</taxon>
        <taxon>Viridiplantae</taxon>
        <taxon>Streptophyta</taxon>
        <taxon>Embryophyta</taxon>
        <taxon>Tracheophyta</taxon>
        <taxon>Spermatophyta</taxon>
        <taxon>Magnoliopsida</taxon>
        <taxon>eudicotyledons</taxon>
        <taxon>Gunneridae</taxon>
        <taxon>Pentapetalae</taxon>
        <taxon>asterids</taxon>
        <taxon>lamiids</taxon>
        <taxon>Lamiales</taxon>
        <taxon>Lamiaceae</taxon>
        <taxon>Nepetoideae</taxon>
        <taxon>Mentheae</taxon>
        <taxon>Salviinae</taxon>
        <taxon>Salvia</taxon>
        <taxon>Salvia subgen. Calosphace</taxon>
        <taxon>core Calosphace</taxon>
    </lineage>
</organism>
<feature type="compositionally biased region" description="Low complexity" evidence="2">
    <location>
        <begin position="1652"/>
        <end position="1670"/>
    </location>
</feature>
<evidence type="ECO:0000256" key="1">
    <source>
        <dbReference type="ARBA" id="ARBA00022853"/>
    </source>
</evidence>
<dbReference type="PROSITE" id="PS51204">
    <property type="entry name" value="HSA"/>
    <property type="match status" value="1"/>
</dbReference>